<keyword evidence="5" id="KW-1185">Reference proteome</keyword>
<accession>A0A387HLG2</accession>
<dbReference type="PANTHER" id="PTHR34135">
    <property type="entry name" value="LYSOZYME"/>
    <property type="match status" value="1"/>
</dbReference>
<gene>
    <name evidence="4" type="ORF">DWB77_06950</name>
</gene>
<dbReference type="AlphaFoldDB" id="A0A387HLG2"/>
<organism evidence="4 5">
    <name type="scientific">Streptomyces hundungensis</name>
    <dbReference type="NCBI Taxonomy" id="1077946"/>
    <lineage>
        <taxon>Bacteria</taxon>
        <taxon>Bacillati</taxon>
        <taxon>Actinomycetota</taxon>
        <taxon>Actinomycetes</taxon>
        <taxon>Kitasatosporales</taxon>
        <taxon>Streptomycetaceae</taxon>
        <taxon>Streptomyces</taxon>
    </lineage>
</organism>
<dbReference type="GO" id="GO:0009253">
    <property type="term" value="P:peptidoglycan catabolic process"/>
    <property type="evidence" value="ECO:0007669"/>
    <property type="project" value="InterPro"/>
</dbReference>
<dbReference type="InterPro" id="IPR018077">
    <property type="entry name" value="Glyco_hydro_fam25_subgr"/>
</dbReference>
<dbReference type="Pfam" id="PF01183">
    <property type="entry name" value="Glyco_hydro_25"/>
    <property type="match status" value="1"/>
</dbReference>
<proteinExistence type="inferred from homology"/>
<dbReference type="Gene3D" id="3.20.20.80">
    <property type="entry name" value="Glycosidases"/>
    <property type="match status" value="1"/>
</dbReference>
<dbReference type="GO" id="GO:0016052">
    <property type="term" value="P:carbohydrate catabolic process"/>
    <property type="evidence" value="ECO:0007669"/>
    <property type="project" value="TreeGrafter"/>
</dbReference>
<dbReference type="EMBL" id="CP032698">
    <property type="protein sequence ID" value="AYG84736.1"/>
    <property type="molecule type" value="Genomic_DNA"/>
</dbReference>
<evidence type="ECO:0000256" key="2">
    <source>
        <dbReference type="ARBA" id="ARBA00022801"/>
    </source>
</evidence>
<reference evidence="4 5" key="1">
    <citation type="submission" date="2018-10" db="EMBL/GenBank/DDBJ databases">
        <title>Relationship between Morphology and Antimicrobial Activity in Streptomyces.</title>
        <authorList>
            <person name="Kang H.J."/>
            <person name="Kim S.B."/>
        </authorList>
    </citation>
    <scope>NUCLEOTIDE SEQUENCE [LARGE SCALE GENOMIC DNA]</scope>
    <source>
        <strain evidence="4 5">BH38</strain>
    </source>
</reference>
<protein>
    <recommendedName>
        <fullName evidence="6">Hydrolase</fullName>
    </recommendedName>
</protein>
<evidence type="ECO:0008006" key="6">
    <source>
        <dbReference type="Google" id="ProtNLM"/>
    </source>
</evidence>
<dbReference type="InterPro" id="IPR002053">
    <property type="entry name" value="Glyco_hydro_25"/>
</dbReference>
<keyword evidence="3" id="KW-0326">Glycosidase</keyword>
<evidence type="ECO:0000256" key="3">
    <source>
        <dbReference type="ARBA" id="ARBA00023295"/>
    </source>
</evidence>
<dbReference type="SUPFAM" id="SSF51445">
    <property type="entry name" value="(Trans)glycosidases"/>
    <property type="match status" value="1"/>
</dbReference>
<dbReference type="PROSITE" id="PS51904">
    <property type="entry name" value="GLYCOSYL_HYDROL_F25_2"/>
    <property type="match status" value="1"/>
</dbReference>
<evidence type="ECO:0000313" key="5">
    <source>
        <dbReference type="Proteomes" id="UP000271554"/>
    </source>
</evidence>
<dbReference type="GO" id="GO:0016998">
    <property type="term" value="P:cell wall macromolecule catabolic process"/>
    <property type="evidence" value="ECO:0007669"/>
    <property type="project" value="InterPro"/>
</dbReference>
<dbReference type="PANTHER" id="PTHR34135:SF2">
    <property type="entry name" value="LYSOZYME"/>
    <property type="match status" value="1"/>
</dbReference>
<evidence type="ECO:0000256" key="1">
    <source>
        <dbReference type="ARBA" id="ARBA00010646"/>
    </source>
</evidence>
<dbReference type="Proteomes" id="UP000271554">
    <property type="component" value="Chromosome"/>
</dbReference>
<sequence>MGIYGQDWASYQSSTPDTSGLSFAFVKVTEGVSYINPRWVSQRDHAKANGLVWGGYHYPNMNNSPQAEADHFIDQVDWRPGDVVILDWEGYDATNSRVAKSTQRAYKNAWLRYVKGRLPHHPVGMYANLDYWWNVDQDGYCADFLWIATAGRAAGDPGIRAPWMFHQYGESNGLDRDYCHLAGISELRRWALSFHSSPPQETDMPQWIIGHVDPGAQPTVVLLPHGTAWDSYSRRLHLGMDQITDVPATGSVRVALHNGTGWRDIRAVQVQAASGAVDVDITSGDVKVSLQTDTAGVTFAIETW</sequence>
<comment type="similarity">
    <text evidence="1">Belongs to the glycosyl hydrolase 25 family.</text>
</comment>
<dbReference type="RefSeq" id="WP_120726309.1">
    <property type="nucleotide sequence ID" value="NZ_CP032698.1"/>
</dbReference>
<dbReference type="GO" id="GO:0003796">
    <property type="term" value="F:lysozyme activity"/>
    <property type="evidence" value="ECO:0007669"/>
    <property type="project" value="InterPro"/>
</dbReference>
<dbReference type="SMART" id="SM00641">
    <property type="entry name" value="Glyco_25"/>
    <property type="match status" value="1"/>
</dbReference>
<dbReference type="OrthoDB" id="287365at2"/>
<keyword evidence="2" id="KW-0378">Hydrolase</keyword>
<dbReference type="CDD" id="cd00599">
    <property type="entry name" value="GH25_muramidase"/>
    <property type="match status" value="1"/>
</dbReference>
<name>A0A387HLG2_9ACTN</name>
<evidence type="ECO:0000313" key="4">
    <source>
        <dbReference type="EMBL" id="AYG84736.1"/>
    </source>
</evidence>
<dbReference type="KEGG" id="shun:DWB77_06950"/>
<dbReference type="InterPro" id="IPR017853">
    <property type="entry name" value="GH"/>
</dbReference>